<keyword evidence="1" id="KW-0732">Signal</keyword>
<evidence type="ECO:0000313" key="3">
    <source>
        <dbReference type="Proteomes" id="UP000241771"/>
    </source>
</evidence>
<evidence type="ECO:0000313" key="2">
    <source>
        <dbReference type="EMBL" id="PSW20120.1"/>
    </source>
</evidence>
<feature type="signal peptide" evidence="1">
    <location>
        <begin position="1"/>
        <end position="22"/>
    </location>
</feature>
<protein>
    <submittedName>
        <fullName evidence="2">Uncharacterized protein</fullName>
    </submittedName>
</protein>
<proteinExistence type="predicted"/>
<keyword evidence="3" id="KW-1185">Reference proteome</keyword>
<dbReference type="OrthoDB" id="5814389at2"/>
<sequence length="170" mass="19414">MCRLGLFGIFFILGALPQFTQAEILPTSSTSLTADTCRLDIYHLVKNEHQKFVANLQVALITNNTLRQRYVAVKADISHPIGFENIGYYRSGYPVEVFTANWRNNGTKHTVTRLVILGGTSQKQAFDVFTRLVSQDYGHFELRGYDENYRFNADSNDISQFTNCVSEHHR</sequence>
<dbReference type="RefSeq" id="WP_051902428.1">
    <property type="nucleotide sequence ID" value="NZ_JGVO01000750.1"/>
</dbReference>
<dbReference type="AlphaFoldDB" id="A0A2T3NV13"/>
<comment type="caution">
    <text evidence="2">The sequence shown here is derived from an EMBL/GenBank/DDBJ whole genome shotgun (WGS) entry which is preliminary data.</text>
</comment>
<reference evidence="2 3" key="1">
    <citation type="submission" date="2018-01" db="EMBL/GenBank/DDBJ databases">
        <title>Whole genome sequencing of Histamine producing bacteria.</title>
        <authorList>
            <person name="Butler K."/>
        </authorList>
    </citation>
    <scope>NUCLEOTIDE SEQUENCE [LARGE SCALE GENOMIC DNA]</scope>
    <source>
        <strain evidence="2 3">DSM 100436</strain>
    </source>
</reference>
<accession>A0A2T3NV13</accession>
<name>A0A2T3NV13_9GAMM</name>
<evidence type="ECO:0000256" key="1">
    <source>
        <dbReference type="SAM" id="SignalP"/>
    </source>
</evidence>
<organism evidence="2 3">
    <name type="scientific">Photobacterium sanctipauli</name>
    <dbReference type="NCBI Taxonomy" id="1342794"/>
    <lineage>
        <taxon>Bacteria</taxon>
        <taxon>Pseudomonadati</taxon>
        <taxon>Pseudomonadota</taxon>
        <taxon>Gammaproteobacteria</taxon>
        <taxon>Vibrionales</taxon>
        <taxon>Vibrionaceae</taxon>
        <taxon>Photobacterium</taxon>
    </lineage>
</organism>
<gene>
    <name evidence="2" type="ORF">C9I98_08660</name>
</gene>
<feature type="chain" id="PRO_5015436512" evidence="1">
    <location>
        <begin position="23"/>
        <end position="170"/>
    </location>
</feature>
<dbReference type="Proteomes" id="UP000241771">
    <property type="component" value="Unassembled WGS sequence"/>
</dbReference>
<dbReference type="EMBL" id="PYMA01000004">
    <property type="protein sequence ID" value="PSW20120.1"/>
    <property type="molecule type" value="Genomic_DNA"/>
</dbReference>